<protein>
    <recommendedName>
        <fullName evidence="2">Partial AB-hydrolase lipase domain-containing protein</fullName>
    </recommendedName>
</protein>
<dbReference type="PhylomeDB" id="T1JB74"/>
<dbReference type="InterPro" id="IPR029058">
    <property type="entry name" value="AB_hydrolase_fold"/>
</dbReference>
<accession>T1JB74</accession>
<dbReference type="GO" id="GO:0006629">
    <property type="term" value="P:lipid metabolic process"/>
    <property type="evidence" value="ECO:0007669"/>
    <property type="project" value="InterPro"/>
</dbReference>
<evidence type="ECO:0000256" key="1">
    <source>
        <dbReference type="SAM" id="SignalP"/>
    </source>
</evidence>
<evidence type="ECO:0000259" key="2">
    <source>
        <dbReference type="Pfam" id="PF04083"/>
    </source>
</evidence>
<sequence length="338" mass="39210">MKFIHFLLCNLIILFYLFRKPFYDFILPPVSTQSEINQIIANEALLETTHLIQLYGYSAENHIVVTDDGYEITLHRIPRGKTNKNQTRIPIYLQHGAWVCSSTNNKWLQVFYLRMRDMMFGWVILEITHILKLSDNDTKDEIIGWNKLIVYEVPTIVDYIRNVTGFNQILAIGHSMGTTAMFGSLSINKKLNNIVMYFQDIKGFVALAPVSNAKYSSSVIFSGFGLVLQKFPSLFKLLYKDYNFPVKDFFLRLCPAIGKPAMCKQLVDLSIGFNPSSFNKTRFPIYIMHCFDSFPDQFFFHWVQAGLKNKMVGYDYGKEKNIENYNQYSIVNSPQFNC</sequence>
<dbReference type="EnsemblMetazoa" id="SMAR011010-RA">
    <property type="protein sequence ID" value="SMAR011010-PA"/>
    <property type="gene ID" value="SMAR011010"/>
</dbReference>
<evidence type="ECO:0000313" key="3">
    <source>
        <dbReference type="EnsemblMetazoa" id="SMAR011010-PA"/>
    </source>
</evidence>
<organism evidence="3 4">
    <name type="scientific">Strigamia maritima</name>
    <name type="common">European centipede</name>
    <name type="synonym">Geophilus maritimus</name>
    <dbReference type="NCBI Taxonomy" id="126957"/>
    <lineage>
        <taxon>Eukaryota</taxon>
        <taxon>Metazoa</taxon>
        <taxon>Ecdysozoa</taxon>
        <taxon>Arthropoda</taxon>
        <taxon>Myriapoda</taxon>
        <taxon>Chilopoda</taxon>
        <taxon>Pleurostigmophora</taxon>
        <taxon>Geophilomorpha</taxon>
        <taxon>Linotaeniidae</taxon>
        <taxon>Strigamia</taxon>
    </lineage>
</organism>
<reference evidence="3" key="2">
    <citation type="submission" date="2015-02" db="UniProtKB">
        <authorList>
            <consortium name="EnsemblMetazoa"/>
        </authorList>
    </citation>
    <scope>IDENTIFICATION</scope>
</reference>
<keyword evidence="4" id="KW-1185">Reference proteome</keyword>
<dbReference type="eggNOG" id="KOG2624">
    <property type="taxonomic scope" value="Eukaryota"/>
</dbReference>
<feature type="signal peptide" evidence="1">
    <location>
        <begin position="1"/>
        <end position="19"/>
    </location>
</feature>
<dbReference type="Proteomes" id="UP000014500">
    <property type="component" value="Unassembled WGS sequence"/>
</dbReference>
<dbReference type="InterPro" id="IPR006693">
    <property type="entry name" value="AB_hydrolase_lipase"/>
</dbReference>
<dbReference type="SUPFAM" id="SSF53474">
    <property type="entry name" value="alpha/beta-Hydrolases"/>
    <property type="match status" value="1"/>
</dbReference>
<dbReference type="Gene3D" id="3.40.50.1820">
    <property type="entry name" value="alpha/beta hydrolase"/>
    <property type="match status" value="1"/>
</dbReference>
<dbReference type="Pfam" id="PF04083">
    <property type="entry name" value="Abhydro_lipase"/>
    <property type="match status" value="1"/>
</dbReference>
<reference evidence="4" key="1">
    <citation type="submission" date="2011-05" db="EMBL/GenBank/DDBJ databases">
        <authorList>
            <person name="Richards S.R."/>
            <person name="Qu J."/>
            <person name="Jiang H."/>
            <person name="Jhangiani S.N."/>
            <person name="Agravi P."/>
            <person name="Goodspeed R."/>
            <person name="Gross S."/>
            <person name="Mandapat C."/>
            <person name="Jackson L."/>
            <person name="Mathew T."/>
            <person name="Pu L."/>
            <person name="Thornton R."/>
            <person name="Saada N."/>
            <person name="Wilczek-Boney K.B."/>
            <person name="Lee S."/>
            <person name="Kovar C."/>
            <person name="Wu Y."/>
            <person name="Scherer S.E."/>
            <person name="Worley K.C."/>
            <person name="Muzny D.M."/>
            <person name="Gibbs R."/>
        </authorList>
    </citation>
    <scope>NUCLEOTIDE SEQUENCE</scope>
    <source>
        <strain evidence="4">Brora</strain>
    </source>
</reference>
<name>T1JB74_STRMM</name>
<dbReference type="AlphaFoldDB" id="T1JB74"/>
<proteinExistence type="predicted"/>
<dbReference type="EMBL" id="JH432010">
    <property type="status" value="NOT_ANNOTATED_CDS"/>
    <property type="molecule type" value="Genomic_DNA"/>
</dbReference>
<feature type="domain" description="Partial AB-hydrolase lipase" evidence="2">
    <location>
        <begin position="49"/>
        <end position="101"/>
    </location>
</feature>
<dbReference type="HOGENOM" id="CLU_010974_0_0_1"/>
<dbReference type="STRING" id="126957.T1JB74"/>
<evidence type="ECO:0000313" key="4">
    <source>
        <dbReference type="Proteomes" id="UP000014500"/>
    </source>
</evidence>
<feature type="chain" id="PRO_5004590459" description="Partial AB-hydrolase lipase domain-containing protein" evidence="1">
    <location>
        <begin position="20"/>
        <end position="338"/>
    </location>
</feature>
<dbReference type="PANTHER" id="PTHR11005">
    <property type="entry name" value="LYSOSOMAL ACID LIPASE-RELATED"/>
    <property type="match status" value="1"/>
</dbReference>
<keyword evidence="1" id="KW-0732">Signal</keyword>